<dbReference type="KEGG" id="lth:KLTH0E10362g"/>
<feature type="domain" description="Myb-like" evidence="2">
    <location>
        <begin position="125"/>
        <end position="190"/>
    </location>
</feature>
<dbReference type="STRING" id="559295.C5DI78"/>
<feature type="region of interest" description="Disordered" evidence="1">
    <location>
        <begin position="1"/>
        <end position="32"/>
    </location>
</feature>
<feature type="compositionally biased region" description="Basic and acidic residues" evidence="1">
    <location>
        <begin position="9"/>
        <end position="21"/>
    </location>
</feature>
<organism evidence="3 4">
    <name type="scientific">Lachancea thermotolerans (strain ATCC 56472 / CBS 6340 / NRRL Y-8284)</name>
    <name type="common">Yeast</name>
    <name type="synonym">Kluyveromyces thermotolerans</name>
    <dbReference type="NCBI Taxonomy" id="559295"/>
    <lineage>
        <taxon>Eukaryota</taxon>
        <taxon>Fungi</taxon>
        <taxon>Dikarya</taxon>
        <taxon>Ascomycota</taxon>
        <taxon>Saccharomycotina</taxon>
        <taxon>Saccharomycetes</taxon>
        <taxon>Saccharomycetales</taxon>
        <taxon>Saccharomycetaceae</taxon>
        <taxon>Lachancea</taxon>
    </lineage>
</organism>
<dbReference type="Proteomes" id="UP000002036">
    <property type="component" value="Chromosome E"/>
</dbReference>
<dbReference type="InParanoid" id="C5DI78"/>
<evidence type="ECO:0000313" key="4">
    <source>
        <dbReference type="Proteomes" id="UP000002036"/>
    </source>
</evidence>
<proteinExistence type="predicted"/>
<feature type="compositionally biased region" description="Pro residues" evidence="1">
    <location>
        <begin position="332"/>
        <end position="341"/>
    </location>
</feature>
<dbReference type="eggNOG" id="ENOG502S5B4">
    <property type="taxonomic scope" value="Eukaryota"/>
</dbReference>
<protein>
    <submittedName>
        <fullName evidence="3">KLTH0E10362p</fullName>
    </submittedName>
</protein>
<dbReference type="EMBL" id="CU928169">
    <property type="protein sequence ID" value="CAR23489.1"/>
    <property type="molecule type" value="Genomic_DNA"/>
</dbReference>
<dbReference type="InterPro" id="IPR001005">
    <property type="entry name" value="SANT/Myb"/>
</dbReference>
<sequence length="341" mass="36372">MSRPPSAAMERRYSADARLDGDGDGCDALGGACAPPPAPPPAGASASVGAGLVAASAPPVVGYEPVPVRALYSTPAHSYQVLAGHVPSHMPGHMPGQPQGHIHSQSLHQFGAAASPASSASPGSVRRVGRRFWQPSEDIVLLDTVLAHRYEVPISPNVRHFWDSVSRQLFQEHALQRNTRQCRDRFNLLYARGVRNAACNVEPENARDALILKVARVFHATDQGHYRMSPGADTSTDTSMGPSAGILTAPAGATPQAGNSMDWNYMANSVSSLVASTRSLAAEVRDLSERFTQLSQQVRYIQVRLACAPERSATGQFGAPDLPYDSQFHNPPAYPPPGGRE</sequence>
<accession>C5DI78</accession>
<dbReference type="PROSITE" id="PS50090">
    <property type="entry name" value="MYB_LIKE"/>
    <property type="match status" value="1"/>
</dbReference>
<dbReference type="GeneID" id="8292091"/>
<evidence type="ECO:0000259" key="2">
    <source>
        <dbReference type="PROSITE" id="PS50090"/>
    </source>
</evidence>
<dbReference type="OrthoDB" id="4036644at2759"/>
<dbReference type="HOGENOM" id="CLU_858075_0_0_1"/>
<dbReference type="RefSeq" id="XP_002553926.1">
    <property type="nucleotide sequence ID" value="XM_002553880.1"/>
</dbReference>
<dbReference type="AlphaFoldDB" id="C5DI78"/>
<name>C5DI78_LACTC</name>
<evidence type="ECO:0000313" key="3">
    <source>
        <dbReference type="EMBL" id="CAR23489.1"/>
    </source>
</evidence>
<feature type="region of interest" description="Disordered" evidence="1">
    <location>
        <begin position="314"/>
        <end position="341"/>
    </location>
</feature>
<keyword evidence="4" id="KW-1185">Reference proteome</keyword>
<evidence type="ECO:0000256" key="1">
    <source>
        <dbReference type="SAM" id="MobiDB-lite"/>
    </source>
</evidence>
<reference evidence="3 4" key="1">
    <citation type="journal article" date="2009" name="Genome Res.">
        <title>Comparative genomics of protoploid Saccharomycetaceae.</title>
        <authorList>
            <consortium name="The Genolevures Consortium"/>
            <person name="Souciet J.-L."/>
            <person name="Dujon B."/>
            <person name="Gaillardin C."/>
            <person name="Johnston M."/>
            <person name="Baret P.V."/>
            <person name="Cliften P."/>
            <person name="Sherman D.J."/>
            <person name="Weissenbach J."/>
            <person name="Westhof E."/>
            <person name="Wincker P."/>
            <person name="Jubin C."/>
            <person name="Poulain J."/>
            <person name="Barbe V."/>
            <person name="Segurens B."/>
            <person name="Artiguenave F."/>
            <person name="Anthouard V."/>
            <person name="Vacherie B."/>
            <person name="Val M.-E."/>
            <person name="Fulton R.S."/>
            <person name="Minx P."/>
            <person name="Wilson R."/>
            <person name="Durrens P."/>
            <person name="Jean G."/>
            <person name="Marck C."/>
            <person name="Martin T."/>
            <person name="Nikolski M."/>
            <person name="Rolland T."/>
            <person name="Seret M.-L."/>
            <person name="Casaregola S."/>
            <person name="Despons L."/>
            <person name="Fairhead C."/>
            <person name="Fischer G."/>
            <person name="Lafontaine I."/>
            <person name="Leh V."/>
            <person name="Lemaire M."/>
            <person name="de Montigny J."/>
            <person name="Neuveglise C."/>
            <person name="Thierry A."/>
            <person name="Blanc-Lenfle I."/>
            <person name="Bleykasten C."/>
            <person name="Diffels J."/>
            <person name="Fritsch E."/>
            <person name="Frangeul L."/>
            <person name="Goeffon A."/>
            <person name="Jauniaux N."/>
            <person name="Kachouri-Lafond R."/>
            <person name="Payen C."/>
            <person name="Potier S."/>
            <person name="Pribylova L."/>
            <person name="Ozanne C."/>
            <person name="Richard G.-F."/>
            <person name="Sacerdot C."/>
            <person name="Straub M.-L."/>
            <person name="Talla E."/>
        </authorList>
    </citation>
    <scope>NUCLEOTIDE SEQUENCE [LARGE SCALE GENOMIC DNA]</scope>
    <source>
        <strain evidence="4">ATCC 56472 / CBS 6340 / NRRL Y-8284</strain>
    </source>
</reference>
<gene>
    <name evidence="3" type="ordered locus">KLTH0E10362g</name>
</gene>